<comment type="similarity">
    <text evidence="6">Belongs to the fabD family.</text>
</comment>
<keyword evidence="10" id="KW-1185">Reference proteome</keyword>
<dbReference type="InterPro" id="IPR024925">
    <property type="entry name" value="Malonyl_CoA-ACP_transAc"/>
</dbReference>
<evidence type="ECO:0000256" key="4">
    <source>
        <dbReference type="ARBA" id="ARBA00023315"/>
    </source>
</evidence>
<protein>
    <recommendedName>
        <fullName evidence="2 6">Malonyl CoA-acyl carrier protein transacylase</fullName>
        <ecNumber evidence="1 6">2.3.1.39</ecNumber>
    </recommendedName>
</protein>
<name>A0A0H4WR15_9BACT</name>
<dbReference type="PANTHER" id="PTHR42681:SF1">
    <property type="entry name" value="MALONYL-COA-ACYL CARRIER PROTEIN TRANSACYLASE, MITOCHONDRIAL"/>
    <property type="match status" value="1"/>
</dbReference>
<dbReference type="eggNOG" id="COG0331">
    <property type="taxonomic scope" value="Bacteria"/>
</dbReference>
<evidence type="ECO:0000256" key="3">
    <source>
        <dbReference type="ARBA" id="ARBA00022679"/>
    </source>
</evidence>
<dbReference type="PANTHER" id="PTHR42681">
    <property type="entry name" value="MALONYL-COA-ACYL CARRIER PROTEIN TRANSACYLASE, MITOCHONDRIAL"/>
    <property type="match status" value="1"/>
</dbReference>
<evidence type="ECO:0000256" key="1">
    <source>
        <dbReference type="ARBA" id="ARBA00013258"/>
    </source>
</evidence>
<dbReference type="Pfam" id="PF00698">
    <property type="entry name" value="Acyl_transf_1"/>
    <property type="match status" value="1"/>
</dbReference>
<dbReference type="SMART" id="SM00827">
    <property type="entry name" value="PKS_AT"/>
    <property type="match status" value="1"/>
</dbReference>
<dbReference type="GO" id="GO:0005829">
    <property type="term" value="C:cytosol"/>
    <property type="evidence" value="ECO:0007669"/>
    <property type="project" value="TreeGrafter"/>
</dbReference>
<keyword evidence="4 6" id="KW-0012">Acyltransferase</keyword>
<dbReference type="GO" id="GO:0004314">
    <property type="term" value="F:[acyl-carrier-protein] S-malonyltransferase activity"/>
    <property type="evidence" value="ECO:0007669"/>
    <property type="project" value="UniProtKB-EC"/>
</dbReference>
<dbReference type="GO" id="GO:0006633">
    <property type="term" value="P:fatty acid biosynthetic process"/>
    <property type="evidence" value="ECO:0007669"/>
    <property type="project" value="TreeGrafter"/>
</dbReference>
<dbReference type="SUPFAM" id="SSF52151">
    <property type="entry name" value="FabD/lysophospholipase-like"/>
    <property type="match status" value="1"/>
</dbReference>
<dbReference type="NCBIfam" id="TIGR00128">
    <property type="entry name" value="fabD"/>
    <property type="match status" value="1"/>
</dbReference>
<proteinExistence type="inferred from homology"/>
<evidence type="ECO:0000256" key="5">
    <source>
        <dbReference type="ARBA" id="ARBA00048462"/>
    </source>
</evidence>
<comment type="catalytic activity">
    <reaction evidence="5 6">
        <text>holo-[ACP] + malonyl-CoA = malonyl-[ACP] + CoA</text>
        <dbReference type="Rhea" id="RHEA:41792"/>
        <dbReference type="Rhea" id="RHEA-COMP:9623"/>
        <dbReference type="Rhea" id="RHEA-COMP:9685"/>
        <dbReference type="ChEBI" id="CHEBI:57287"/>
        <dbReference type="ChEBI" id="CHEBI:57384"/>
        <dbReference type="ChEBI" id="CHEBI:64479"/>
        <dbReference type="ChEBI" id="CHEBI:78449"/>
        <dbReference type="EC" id="2.3.1.39"/>
    </reaction>
</comment>
<feature type="active site" evidence="7">
    <location>
        <position position="200"/>
    </location>
</feature>
<dbReference type="RefSeq" id="WP_002639897.1">
    <property type="nucleotide sequence ID" value="NZ_CP012109.1"/>
</dbReference>
<accession>A0A0H4WR15</accession>
<dbReference type="InterPro" id="IPR014043">
    <property type="entry name" value="Acyl_transferase_dom"/>
</dbReference>
<dbReference type="InterPro" id="IPR016035">
    <property type="entry name" value="Acyl_Trfase/lysoPLipase"/>
</dbReference>
<evidence type="ECO:0000256" key="7">
    <source>
        <dbReference type="PIRSR" id="PIRSR000446-1"/>
    </source>
</evidence>
<dbReference type="AlphaFoldDB" id="A0A0H4WR15"/>
<dbReference type="FunFam" id="3.30.70.250:FF:000001">
    <property type="entry name" value="Malonyl CoA-acyl carrier protein transacylase"/>
    <property type="match status" value="1"/>
</dbReference>
<evidence type="ECO:0000313" key="9">
    <source>
        <dbReference type="EMBL" id="AKQ65209.1"/>
    </source>
</evidence>
<sequence length="313" mass="32337">MSKVAFVFPGQGSQAVGMGKDLYEKFPEARAVFDAVDDALGEKLSTLCFEGPDEALKLTANTQPAILTVSLAVHAVFARRGPAPSFVAGHSLGEYSALVAAGAMSLADAVRAVRARGTFMQEAVPAGVGAMAAVLGLVPEKVKAACDAAAEGQVVSPANYNSPEQTVIAGDAAAVERAGVKCKEAGAKRVMPLPVSAPFHCALMAPVQPRLAEVLGRIQVSAPSVPVVTNVEARPNADASRVVPLLLEQVSSPVRWIECVEALKAEGVTRIIELGPGKVLVGLVKRITKDIELFNVEDSASLDKALAALGVAP</sequence>
<dbReference type="InterPro" id="IPR004410">
    <property type="entry name" value="Malonyl_CoA-ACP_transAc_FabD"/>
</dbReference>
<evidence type="ECO:0000256" key="6">
    <source>
        <dbReference type="PIRNR" id="PIRNR000446"/>
    </source>
</evidence>
<dbReference type="Gene3D" id="3.30.70.250">
    <property type="entry name" value="Malonyl-CoA ACP transacylase, ACP-binding"/>
    <property type="match status" value="1"/>
</dbReference>
<keyword evidence="3 6" id="KW-0808">Transferase</keyword>
<dbReference type="OrthoDB" id="9808564at2"/>
<organism evidence="9 10">
    <name type="scientific">Pseudomyxococcus hansupus</name>
    <dbReference type="NCBI Taxonomy" id="1297742"/>
    <lineage>
        <taxon>Bacteria</taxon>
        <taxon>Pseudomonadati</taxon>
        <taxon>Myxococcota</taxon>
        <taxon>Myxococcia</taxon>
        <taxon>Myxococcales</taxon>
        <taxon>Cystobacterineae</taxon>
        <taxon>Myxococcaceae</taxon>
        <taxon>Pseudomyxococcus</taxon>
    </lineage>
</organism>
<evidence type="ECO:0000256" key="2">
    <source>
        <dbReference type="ARBA" id="ARBA00018953"/>
    </source>
</evidence>
<dbReference type="PATRIC" id="fig|1297742.4.peg.2145"/>
<evidence type="ECO:0000313" key="10">
    <source>
        <dbReference type="Proteomes" id="UP000009026"/>
    </source>
</evidence>
<dbReference type="KEGG" id="mym:A176_002121"/>
<dbReference type="PIRSF" id="PIRSF000446">
    <property type="entry name" value="Mct"/>
    <property type="match status" value="1"/>
</dbReference>
<dbReference type="EC" id="2.3.1.39" evidence="1 6"/>
<dbReference type="Proteomes" id="UP000009026">
    <property type="component" value="Chromosome"/>
</dbReference>
<feature type="domain" description="Malonyl-CoA:ACP transacylase (MAT)" evidence="8">
    <location>
        <begin position="7"/>
        <end position="311"/>
    </location>
</feature>
<evidence type="ECO:0000259" key="8">
    <source>
        <dbReference type="SMART" id="SM00827"/>
    </source>
</evidence>
<dbReference type="InterPro" id="IPR016036">
    <property type="entry name" value="Malonyl_transacylase_ACP-bd"/>
</dbReference>
<dbReference type="STRING" id="1297742.A176_002121"/>
<dbReference type="EMBL" id="CP012109">
    <property type="protein sequence ID" value="AKQ65209.1"/>
    <property type="molecule type" value="Genomic_DNA"/>
</dbReference>
<feature type="active site" evidence="7">
    <location>
        <position position="91"/>
    </location>
</feature>
<reference evidence="9 10" key="1">
    <citation type="journal article" date="2016" name="PLoS ONE">
        <title>Complete Genome Sequence and Comparative Genomics of a Novel Myxobacterium Myxococcus hansupus.</title>
        <authorList>
            <person name="Sharma G."/>
            <person name="Narwani T."/>
            <person name="Subramanian S."/>
        </authorList>
    </citation>
    <scope>NUCLEOTIDE SEQUENCE [LARGE SCALE GENOMIC DNA]</scope>
    <source>
        <strain evidence="10">mixupus</strain>
    </source>
</reference>
<dbReference type="Gene3D" id="3.40.366.10">
    <property type="entry name" value="Malonyl-Coenzyme A Acyl Carrier Protein, domain 2"/>
    <property type="match status" value="1"/>
</dbReference>
<dbReference type="SUPFAM" id="SSF55048">
    <property type="entry name" value="Probable ACP-binding domain of malonyl-CoA ACP transacylase"/>
    <property type="match status" value="1"/>
</dbReference>
<dbReference type="InterPro" id="IPR050858">
    <property type="entry name" value="Mal-CoA-ACP_Trans/PKS_FabD"/>
</dbReference>
<dbReference type="InterPro" id="IPR001227">
    <property type="entry name" value="Ac_transferase_dom_sf"/>
</dbReference>
<gene>
    <name evidence="9" type="ORF">A176_002121</name>
</gene>